<evidence type="ECO:0000313" key="3">
    <source>
        <dbReference type="Proteomes" id="UP001221757"/>
    </source>
</evidence>
<gene>
    <name evidence="2" type="ORF">B0H17DRAFT_1151250</name>
</gene>
<dbReference type="AlphaFoldDB" id="A0AAD7BM04"/>
<evidence type="ECO:0000313" key="2">
    <source>
        <dbReference type="EMBL" id="KAJ7625163.1"/>
    </source>
</evidence>
<reference evidence="2" key="1">
    <citation type="submission" date="2023-03" db="EMBL/GenBank/DDBJ databases">
        <title>Massive genome expansion in bonnet fungi (Mycena s.s.) driven by repeated elements and novel gene families across ecological guilds.</title>
        <authorList>
            <consortium name="Lawrence Berkeley National Laboratory"/>
            <person name="Harder C.B."/>
            <person name="Miyauchi S."/>
            <person name="Viragh M."/>
            <person name="Kuo A."/>
            <person name="Thoen E."/>
            <person name="Andreopoulos B."/>
            <person name="Lu D."/>
            <person name="Skrede I."/>
            <person name="Drula E."/>
            <person name="Henrissat B."/>
            <person name="Morin E."/>
            <person name="Kohler A."/>
            <person name="Barry K."/>
            <person name="LaButti K."/>
            <person name="Morin E."/>
            <person name="Salamov A."/>
            <person name="Lipzen A."/>
            <person name="Mereny Z."/>
            <person name="Hegedus B."/>
            <person name="Baldrian P."/>
            <person name="Stursova M."/>
            <person name="Weitz H."/>
            <person name="Taylor A."/>
            <person name="Grigoriev I.V."/>
            <person name="Nagy L.G."/>
            <person name="Martin F."/>
            <person name="Kauserud H."/>
        </authorList>
    </citation>
    <scope>NUCLEOTIDE SEQUENCE</scope>
    <source>
        <strain evidence="2">CBHHK067</strain>
    </source>
</reference>
<name>A0AAD7BM04_MYCRO</name>
<protein>
    <submittedName>
        <fullName evidence="2">Uncharacterized protein</fullName>
    </submittedName>
</protein>
<evidence type="ECO:0000256" key="1">
    <source>
        <dbReference type="SAM" id="MobiDB-lite"/>
    </source>
</evidence>
<organism evidence="2 3">
    <name type="scientific">Mycena rosella</name>
    <name type="common">Pink bonnet</name>
    <name type="synonym">Agaricus rosellus</name>
    <dbReference type="NCBI Taxonomy" id="1033263"/>
    <lineage>
        <taxon>Eukaryota</taxon>
        <taxon>Fungi</taxon>
        <taxon>Dikarya</taxon>
        <taxon>Basidiomycota</taxon>
        <taxon>Agaricomycotina</taxon>
        <taxon>Agaricomycetes</taxon>
        <taxon>Agaricomycetidae</taxon>
        <taxon>Agaricales</taxon>
        <taxon>Marasmiineae</taxon>
        <taxon>Mycenaceae</taxon>
        <taxon>Mycena</taxon>
    </lineage>
</organism>
<dbReference type="Proteomes" id="UP001221757">
    <property type="component" value="Unassembled WGS sequence"/>
</dbReference>
<keyword evidence="3" id="KW-1185">Reference proteome</keyword>
<feature type="compositionally biased region" description="Basic and acidic residues" evidence="1">
    <location>
        <begin position="57"/>
        <end position="116"/>
    </location>
</feature>
<accession>A0AAD7BM04</accession>
<comment type="caution">
    <text evidence="2">The sequence shown here is derived from an EMBL/GenBank/DDBJ whole genome shotgun (WGS) entry which is preliminary data.</text>
</comment>
<proteinExistence type="predicted"/>
<feature type="compositionally biased region" description="Low complexity" evidence="1">
    <location>
        <begin position="129"/>
        <end position="149"/>
    </location>
</feature>
<sequence length="157" mass="17171">MQNESGVRMYKRMTRCRMRMRRCDERKCMDVGGEGKEGYEQGRARAIANESVGSGGHAEDGRVGEGGRRASVDDVGGRMKHESDVGGGEEVRYGETSEVELSRSRRERRAGRETRTLRIQAPPSPSPPSSVSRSPGAPARARALRCLPSDNLPTPPS</sequence>
<dbReference type="EMBL" id="JARKIE010000608">
    <property type="protein sequence ID" value="KAJ7625163.1"/>
    <property type="molecule type" value="Genomic_DNA"/>
</dbReference>
<feature type="region of interest" description="Disordered" evidence="1">
    <location>
        <begin position="47"/>
        <end position="157"/>
    </location>
</feature>